<feature type="transmembrane region" description="Helical" evidence="1">
    <location>
        <begin position="20"/>
        <end position="42"/>
    </location>
</feature>
<reference evidence="2 3" key="1">
    <citation type="submission" date="2016-02" db="EMBL/GenBank/DDBJ databases">
        <title>Genome analysis of coral dinoflagellate symbionts highlights evolutionary adaptations to a symbiotic lifestyle.</title>
        <authorList>
            <person name="Aranda M."/>
            <person name="Li Y."/>
            <person name="Liew Y.J."/>
            <person name="Baumgarten S."/>
            <person name="Simakov O."/>
            <person name="Wilson M."/>
            <person name="Piel J."/>
            <person name="Ashoor H."/>
            <person name="Bougouffa S."/>
            <person name="Bajic V.B."/>
            <person name="Ryu T."/>
            <person name="Ravasi T."/>
            <person name="Bayer T."/>
            <person name="Micklem G."/>
            <person name="Kim H."/>
            <person name="Bhak J."/>
            <person name="Lajeunesse T.C."/>
            <person name="Voolstra C.R."/>
        </authorList>
    </citation>
    <scope>NUCLEOTIDE SEQUENCE [LARGE SCALE GENOMIC DNA]</scope>
    <source>
        <strain evidence="2 3">CCMP2467</strain>
    </source>
</reference>
<name>A0A1Q9BV15_SYMMI</name>
<gene>
    <name evidence="2" type="ORF">AK812_SmicGene45935</name>
</gene>
<accession>A0A1Q9BV15</accession>
<dbReference type="Proteomes" id="UP000186817">
    <property type="component" value="Unassembled WGS sequence"/>
</dbReference>
<keyword evidence="1" id="KW-0812">Transmembrane</keyword>
<comment type="caution">
    <text evidence="2">The sequence shown here is derived from an EMBL/GenBank/DDBJ whole genome shotgun (WGS) entry which is preliminary data.</text>
</comment>
<evidence type="ECO:0000313" key="3">
    <source>
        <dbReference type="Proteomes" id="UP000186817"/>
    </source>
</evidence>
<dbReference type="AlphaFoldDB" id="A0A1Q9BV15"/>
<organism evidence="2 3">
    <name type="scientific">Symbiodinium microadriaticum</name>
    <name type="common">Dinoflagellate</name>
    <name type="synonym">Zooxanthella microadriatica</name>
    <dbReference type="NCBI Taxonomy" id="2951"/>
    <lineage>
        <taxon>Eukaryota</taxon>
        <taxon>Sar</taxon>
        <taxon>Alveolata</taxon>
        <taxon>Dinophyceae</taxon>
        <taxon>Suessiales</taxon>
        <taxon>Symbiodiniaceae</taxon>
        <taxon>Symbiodinium</taxon>
    </lineage>
</organism>
<dbReference type="OrthoDB" id="10406253at2759"/>
<dbReference type="EMBL" id="LSRX01003628">
    <property type="protein sequence ID" value="OLP74502.1"/>
    <property type="molecule type" value="Genomic_DNA"/>
</dbReference>
<feature type="non-terminal residue" evidence="2">
    <location>
        <position position="144"/>
    </location>
</feature>
<keyword evidence="3" id="KW-1185">Reference proteome</keyword>
<proteinExistence type="predicted"/>
<evidence type="ECO:0000256" key="1">
    <source>
        <dbReference type="SAM" id="Phobius"/>
    </source>
</evidence>
<keyword evidence="1" id="KW-1133">Transmembrane helix</keyword>
<evidence type="ECO:0000313" key="2">
    <source>
        <dbReference type="EMBL" id="OLP74502.1"/>
    </source>
</evidence>
<keyword evidence="1" id="KW-0472">Membrane</keyword>
<protein>
    <submittedName>
        <fullName evidence="2">Uncharacterized protein</fullName>
    </submittedName>
</protein>
<sequence>MEGWLLVVVMTMVKKDVPVSVIVPSTVTTVIMVMIMMLLSCLGTASFPPLSFNVTACREPHPTFRVSCSEMGHFPMEWFYSPLFDVTHMRTLLVRHLEVECRFEGDEVHLSVHFQMPKFSSVLRRVMKAFSNKILDVIFGAAHE</sequence>